<dbReference type="EMBL" id="CACRXK020008431">
    <property type="protein sequence ID" value="CAB4014750.1"/>
    <property type="molecule type" value="Genomic_DNA"/>
</dbReference>
<reference evidence="1" key="1">
    <citation type="submission" date="2020-04" db="EMBL/GenBank/DDBJ databases">
        <authorList>
            <person name="Alioto T."/>
            <person name="Alioto T."/>
            <person name="Gomez Garrido J."/>
        </authorList>
    </citation>
    <scope>NUCLEOTIDE SEQUENCE</scope>
    <source>
        <strain evidence="1">A484AB</strain>
    </source>
</reference>
<protein>
    <submittedName>
        <fullName evidence="1">Uncharacterized protein</fullName>
    </submittedName>
</protein>
<name>A0A7D9IVM2_PARCT</name>
<dbReference type="InterPro" id="IPR043502">
    <property type="entry name" value="DNA/RNA_pol_sf"/>
</dbReference>
<dbReference type="Gene3D" id="3.30.70.270">
    <property type="match status" value="1"/>
</dbReference>
<evidence type="ECO:0000313" key="2">
    <source>
        <dbReference type="Proteomes" id="UP001152795"/>
    </source>
</evidence>
<dbReference type="Pfam" id="PF17919">
    <property type="entry name" value="RT_RNaseH_2"/>
    <property type="match status" value="1"/>
</dbReference>
<dbReference type="InterPro" id="IPR041577">
    <property type="entry name" value="RT_RNaseH_2"/>
</dbReference>
<dbReference type="Proteomes" id="UP001152795">
    <property type="component" value="Unassembled WGS sequence"/>
</dbReference>
<dbReference type="SUPFAM" id="SSF56672">
    <property type="entry name" value="DNA/RNA polymerases"/>
    <property type="match status" value="1"/>
</dbReference>
<dbReference type="AlphaFoldDB" id="A0A7D9IVM2"/>
<feature type="non-terminal residue" evidence="1">
    <location>
        <position position="1"/>
    </location>
</feature>
<organism evidence="1 2">
    <name type="scientific">Paramuricea clavata</name>
    <name type="common">Red gorgonian</name>
    <name type="synonym">Violescent sea-whip</name>
    <dbReference type="NCBI Taxonomy" id="317549"/>
    <lineage>
        <taxon>Eukaryota</taxon>
        <taxon>Metazoa</taxon>
        <taxon>Cnidaria</taxon>
        <taxon>Anthozoa</taxon>
        <taxon>Octocorallia</taxon>
        <taxon>Malacalcyonacea</taxon>
        <taxon>Plexauridae</taxon>
        <taxon>Paramuricea</taxon>
    </lineage>
</organism>
<comment type="caution">
    <text evidence="1">The sequence shown here is derived from an EMBL/GenBank/DDBJ whole genome shotgun (WGS) entry which is preliminary data.</text>
</comment>
<gene>
    <name evidence="1" type="ORF">PACLA_8A083651</name>
</gene>
<dbReference type="InterPro" id="IPR043128">
    <property type="entry name" value="Rev_trsase/Diguanyl_cyclase"/>
</dbReference>
<dbReference type="OrthoDB" id="6513132at2759"/>
<accession>A0A7D9IVM2</accession>
<keyword evidence="2" id="KW-1185">Reference proteome</keyword>
<dbReference type="InterPro" id="IPR050951">
    <property type="entry name" value="Retrovirus_Pol_polyprotein"/>
</dbReference>
<dbReference type="PANTHER" id="PTHR37984:SF11">
    <property type="entry name" value="INTEGRASE CATALYTIC DOMAIN-CONTAINING PROTEIN"/>
    <property type="match status" value="1"/>
</dbReference>
<sequence length="327" mass="37598">MNHGHYQLELDENSQDIITFSTHIGFYRYKRLNYGAKSAGDIFQNRIKIELTQYIPGVNNISDDILVTGKDQQEHDQRLEAFLETVRVKTLLQYNARFMKKFASSTEKLRSLLKESKFRWKKEHQEALEDLKKGLCEETTLTYFDPNAEHEVHVDGCPVGISATLESMQATTPSNHGEPLTMTNLPEEPWERVSMDFVGPLSNKDMILKHKDSTITVRESSGCSIMRVRQRAMGILSLNGKEVERQQEERNTTPLLLPSYWPLQSAISGIKAAVAEIPSRRDRNHQVVNNFEMLQLMHRNRHLLSAQVINHVTQKLTRLKASVLQLE</sequence>
<proteinExistence type="predicted"/>
<evidence type="ECO:0000313" key="1">
    <source>
        <dbReference type="EMBL" id="CAB4014750.1"/>
    </source>
</evidence>
<dbReference type="PANTHER" id="PTHR37984">
    <property type="entry name" value="PROTEIN CBG26694"/>
    <property type="match status" value="1"/>
</dbReference>